<sequence length="232" mass="26200">MSGNRPSSKKPNGNNTSQGMMQPTWEFTRTHDDRILSLLETGFQSDLTLQLGSEGTKVPVHRIFLQAGSPVLNGKIKTSMEELVIDNVDSRIFKIMLKYLYTGKSSVKMGDALQLMQLATEYEINGLRDDCATVLKGDLTCKNVLGLFQSGMEYAHGEFIQSTLKFICTNAQKILKRDEFPNLRLECLIEIIQQDSLRITSEMEVFQAVNRWGLAECTRQALDPENSENLRK</sequence>
<dbReference type="InterPro" id="IPR011705">
    <property type="entry name" value="BACK"/>
</dbReference>
<dbReference type="GO" id="GO:0005829">
    <property type="term" value="C:cytosol"/>
    <property type="evidence" value="ECO:0007669"/>
    <property type="project" value="TreeGrafter"/>
</dbReference>
<evidence type="ECO:0000313" key="4">
    <source>
        <dbReference type="Proteomes" id="UP000198287"/>
    </source>
</evidence>
<evidence type="ECO:0000256" key="1">
    <source>
        <dbReference type="SAM" id="MobiDB-lite"/>
    </source>
</evidence>
<dbReference type="Gene3D" id="1.25.40.420">
    <property type="match status" value="1"/>
</dbReference>
<dbReference type="OrthoDB" id="45365at2759"/>
<dbReference type="InterPro" id="IPR000210">
    <property type="entry name" value="BTB/POZ_dom"/>
</dbReference>
<dbReference type="STRING" id="158441.A0A226D8H9"/>
<dbReference type="InterPro" id="IPR011333">
    <property type="entry name" value="SKP1/BTB/POZ_sf"/>
</dbReference>
<protein>
    <submittedName>
        <fullName evidence="3">BTB/POZ domain-containing protein 6-B</fullName>
    </submittedName>
</protein>
<accession>A0A226D8H9</accession>
<dbReference type="Proteomes" id="UP000198287">
    <property type="component" value="Unassembled WGS sequence"/>
</dbReference>
<organism evidence="3 4">
    <name type="scientific">Folsomia candida</name>
    <name type="common">Springtail</name>
    <dbReference type="NCBI Taxonomy" id="158441"/>
    <lineage>
        <taxon>Eukaryota</taxon>
        <taxon>Metazoa</taxon>
        <taxon>Ecdysozoa</taxon>
        <taxon>Arthropoda</taxon>
        <taxon>Hexapoda</taxon>
        <taxon>Collembola</taxon>
        <taxon>Entomobryomorpha</taxon>
        <taxon>Isotomoidea</taxon>
        <taxon>Isotomidae</taxon>
        <taxon>Proisotominae</taxon>
        <taxon>Folsomia</taxon>
    </lineage>
</organism>
<dbReference type="Pfam" id="PF00651">
    <property type="entry name" value="BTB"/>
    <property type="match status" value="1"/>
</dbReference>
<gene>
    <name evidence="3" type="ORF">Fcan01_23928</name>
</gene>
<dbReference type="PANTHER" id="PTHR45774">
    <property type="entry name" value="BTB/POZ DOMAIN-CONTAINING"/>
    <property type="match status" value="1"/>
</dbReference>
<reference evidence="3 4" key="1">
    <citation type="submission" date="2015-12" db="EMBL/GenBank/DDBJ databases">
        <title>The genome of Folsomia candida.</title>
        <authorList>
            <person name="Faddeeva A."/>
            <person name="Derks M.F."/>
            <person name="Anvar Y."/>
            <person name="Smit S."/>
            <person name="Van Straalen N."/>
            <person name="Roelofs D."/>
        </authorList>
    </citation>
    <scope>NUCLEOTIDE SEQUENCE [LARGE SCALE GENOMIC DNA]</scope>
    <source>
        <strain evidence="3 4">VU population</strain>
        <tissue evidence="3">Whole body</tissue>
    </source>
</reference>
<dbReference type="SUPFAM" id="SSF54695">
    <property type="entry name" value="POZ domain"/>
    <property type="match status" value="1"/>
</dbReference>
<dbReference type="CDD" id="cd18186">
    <property type="entry name" value="BTB_POZ_ZBTB_KLHL-like"/>
    <property type="match status" value="1"/>
</dbReference>
<dbReference type="Gene3D" id="3.30.710.10">
    <property type="entry name" value="Potassium Channel Kv1.1, Chain A"/>
    <property type="match status" value="1"/>
</dbReference>
<comment type="caution">
    <text evidence="3">The sequence shown here is derived from an EMBL/GenBank/DDBJ whole genome shotgun (WGS) entry which is preliminary data.</text>
</comment>
<dbReference type="OMA" id="EYMNEAN"/>
<dbReference type="EMBL" id="LNIX01000030">
    <property type="protein sequence ID" value="OXA41164.1"/>
    <property type="molecule type" value="Genomic_DNA"/>
</dbReference>
<feature type="domain" description="BTB" evidence="2">
    <location>
        <begin position="45"/>
        <end position="109"/>
    </location>
</feature>
<dbReference type="SMART" id="SM00875">
    <property type="entry name" value="BACK"/>
    <property type="match status" value="1"/>
</dbReference>
<dbReference type="PROSITE" id="PS50097">
    <property type="entry name" value="BTB"/>
    <property type="match status" value="1"/>
</dbReference>
<dbReference type="AlphaFoldDB" id="A0A226D8H9"/>
<dbReference type="Pfam" id="PF07707">
    <property type="entry name" value="BACK"/>
    <property type="match status" value="1"/>
</dbReference>
<evidence type="ECO:0000259" key="2">
    <source>
        <dbReference type="PROSITE" id="PS50097"/>
    </source>
</evidence>
<evidence type="ECO:0000313" key="3">
    <source>
        <dbReference type="EMBL" id="OXA41164.1"/>
    </source>
</evidence>
<name>A0A226D8H9_FOLCA</name>
<keyword evidence="4" id="KW-1185">Reference proteome</keyword>
<dbReference type="PANTHER" id="PTHR45774:SF4">
    <property type="entry name" value="AXUNDEAD, ISOFORM F"/>
    <property type="match status" value="1"/>
</dbReference>
<dbReference type="SMART" id="SM00225">
    <property type="entry name" value="BTB"/>
    <property type="match status" value="1"/>
</dbReference>
<feature type="region of interest" description="Disordered" evidence="1">
    <location>
        <begin position="1"/>
        <end position="22"/>
    </location>
</feature>
<proteinExistence type="predicted"/>
<dbReference type="GO" id="GO:0022008">
    <property type="term" value="P:neurogenesis"/>
    <property type="evidence" value="ECO:0007669"/>
    <property type="project" value="TreeGrafter"/>
</dbReference>